<protein>
    <recommendedName>
        <fullName evidence="4">BIG2 domain-containing protein</fullName>
    </recommendedName>
</protein>
<feature type="signal peptide" evidence="1">
    <location>
        <begin position="1"/>
        <end position="25"/>
    </location>
</feature>
<dbReference type="Proteomes" id="UP001176940">
    <property type="component" value="Unassembled WGS sequence"/>
</dbReference>
<evidence type="ECO:0000313" key="3">
    <source>
        <dbReference type="Proteomes" id="UP001176940"/>
    </source>
</evidence>
<organism evidence="2 3">
    <name type="scientific">Ranitomeya imitator</name>
    <name type="common">mimic poison frog</name>
    <dbReference type="NCBI Taxonomy" id="111125"/>
    <lineage>
        <taxon>Eukaryota</taxon>
        <taxon>Metazoa</taxon>
        <taxon>Chordata</taxon>
        <taxon>Craniata</taxon>
        <taxon>Vertebrata</taxon>
        <taxon>Euteleostomi</taxon>
        <taxon>Amphibia</taxon>
        <taxon>Batrachia</taxon>
        <taxon>Anura</taxon>
        <taxon>Neobatrachia</taxon>
        <taxon>Hyloidea</taxon>
        <taxon>Dendrobatidae</taxon>
        <taxon>Dendrobatinae</taxon>
        <taxon>Ranitomeya</taxon>
    </lineage>
</organism>
<gene>
    <name evidence="2" type="ORF">RIMI_LOCUS3401892</name>
</gene>
<evidence type="ECO:0000313" key="2">
    <source>
        <dbReference type="EMBL" id="CAJ0928374.1"/>
    </source>
</evidence>
<dbReference type="EMBL" id="CAUEEQ010005102">
    <property type="protein sequence ID" value="CAJ0928374.1"/>
    <property type="molecule type" value="Genomic_DNA"/>
</dbReference>
<evidence type="ECO:0008006" key="4">
    <source>
        <dbReference type="Google" id="ProtNLM"/>
    </source>
</evidence>
<keyword evidence="1" id="KW-0732">Signal</keyword>
<reference evidence="2" key="1">
    <citation type="submission" date="2023-07" db="EMBL/GenBank/DDBJ databases">
        <authorList>
            <person name="Stuckert A."/>
        </authorList>
    </citation>
    <scope>NUCLEOTIDE SEQUENCE</scope>
</reference>
<evidence type="ECO:0000256" key="1">
    <source>
        <dbReference type="SAM" id="SignalP"/>
    </source>
</evidence>
<comment type="caution">
    <text evidence="2">The sequence shown here is derived from an EMBL/GenBank/DDBJ whole genome shotgun (WGS) entry which is preliminary data.</text>
</comment>
<proteinExistence type="predicted"/>
<sequence length="137" mass="14572">MSSPIFRGFVLLGLLCLWVAPTEQALTITIAKDKNPIVVGQNLTLTVEGISDVNKITLVSWYQSDKVDPSKLIVGKVKTATETNLTGVINDTGAVIGATDNILFFSSFKAPATSLLTVQVVVDTEVATATTSLYNDP</sequence>
<accession>A0ABN9KZY2</accession>
<name>A0ABN9KZY2_9NEOB</name>
<keyword evidence="3" id="KW-1185">Reference proteome</keyword>
<feature type="chain" id="PRO_5045784545" description="BIG2 domain-containing protein" evidence="1">
    <location>
        <begin position="26"/>
        <end position="137"/>
    </location>
</feature>